<dbReference type="Proteomes" id="UP001589887">
    <property type="component" value="Unassembled WGS sequence"/>
</dbReference>
<gene>
    <name evidence="1" type="ORF">ACFH04_25885</name>
</gene>
<accession>A0ABV6TP11</accession>
<reference evidence="1 2" key="1">
    <citation type="submission" date="2024-09" db="EMBL/GenBank/DDBJ databases">
        <authorList>
            <person name="Sun Q."/>
            <person name="Mori K."/>
        </authorList>
    </citation>
    <scope>NUCLEOTIDE SEQUENCE [LARGE SCALE GENOMIC DNA]</scope>
    <source>
        <strain evidence="1 2">JCM 4557</strain>
    </source>
</reference>
<organism evidence="1 2">
    <name type="scientific">Streptomyces noboritoensis</name>
    <dbReference type="NCBI Taxonomy" id="67337"/>
    <lineage>
        <taxon>Bacteria</taxon>
        <taxon>Bacillati</taxon>
        <taxon>Actinomycetota</taxon>
        <taxon>Actinomycetes</taxon>
        <taxon>Kitasatosporales</taxon>
        <taxon>Streptomycetaceae</taxon>
        <taxon>Streptomyces</taxon>
    </lineage>
</organism>
<evidence type="ECO:0000313" key="1">
    <source>
        <dbReference type="EMBL" id="MFC0847118.1"/>
    </source>
</evidence>
<name>A0ABV6TP11_9ACTN</name>
<sequence length="71" mass="7877">MPEVAVEPRLRPDLEPLAHPECVICRDMAHLRSDARERGDREAVADCNAHIGNHPHTRTLKTSALTQGSRA</sequence>
<dbReference type="EMBL" id="JBHMQV010000009">
    <property type="protein sequence ID" value="MFC0847118.1"/>
    <property type="molecule type" value="Genomic_DNA"/>
</dbReference>
<dbReference type="RefSeq" id="WP_394322091.1">
    <property type="nucleotide sequence ID" value="NZ_JBHMQV010000009.1"/>
</dbReference>
<comment type="caution">
    <text evidence="1">The sequence shown here is derived from an EMBL/GenBank/DDBJ whole genome shotgun (WGS) entry which is preliminary data.</text>
</comment>
<protein>
    <submittedName>
        <fullName evidence="1">Uncharacterized protein</fullName>
    </submittedName>
</protein>
<proteinExistence type="predicted"/>
<keyword evidence="2" id="KW-1185">Reference proteome</keyword>
<evidence type="ECO:0000313" key="2">
    <source>
        <dbReference type="Proteomes" id="UP001589887"/>
    </source>
</evidence>